<comment type="caution">
    <text evidence="1">The sequence shown here is derived from an EMBL/GenBank/DDBJ whole genome shotgun (WGS) entry which is preliminary data.</text>
</comment>
<accession>A0A015X5G4</accession>
<gene>
    <name evidence="1" type="ORF">M136_1385</name>
</gene>
<dbReference type="RefSeq" id="WP_005816589.1">
    <property type="nucleotide sequence ID" value="NZ_JGDJ01000164.1"/>
</dbReference>
<evidence type="ECO:0008006" key="3">
    <source>
        <dbReference type="Google" id="ProtNLM"/>
    </source>
</evidence>
<protein>
    <recommendedName>
        <fullName evidence="3">6-bladed beta-propeller</fullName>
    </recommendedName>
</protein>
<reference evidence="1 2" key="1">
    <citation type="submission" date="2014-02" db="EMBL/GenBank/DDBJ databases">
        <authorList>
            <person name="Sears C."/>
            <person name="Carroll K."/>
            <person name="Sack B.R."/>
            <person name="Qadri F."/>
            <person name="Myers L.L."/>
            <person name="Chung G.-T."/>
            <person name="Escheverria P."/>
            <person name="Fraser C.M."/>
            <person name="Sadzewicz L."/>
            <person name="Shefchek K.A."/>
            <person name="Tallon L."/>
            <person name="Das S.P."/>
            <person name="Daugherty S."/>
            <person name="Mongodin E.F."/>
        </authorList>
    </citation>
    <scope>NUCLEOTIDE SEQUENCE [LARGE SCALE GENOMIC DNA]</scope>
    <source>
        <strain evidence="1 2">S36L11</strain>
    </source>
</reference>
<sequence>MKNTFILFLVALSFVCSSCNRTPSVEEPDVLKVELKETPVSVSDFFSKVEVIPLETSDSCLLARILRVRVSGDTTYILTQDYPTFRHITLMAFDKKGNYLRSIGRVGQGPGEYSQVYDAVISEQRNRVYMLSPFGSMYTYRLDGSFIDRKILPQKMNFQEIGLTPDGDLLTWSAQNKDDGACIMRLDADSAKLINEFWSDDFWLNWACRDMFYSYQGKAYFAPAFYEEVYELTSDSFRVAYRWDMGEQNINIAQYHFNSNPDTRREEDRRLNEYRETGKIAFNFTNQYQNGKYYYAQLLSLASKPKWKYTNLFYRKKDGAVFYFEKTREGIRIDPEVLTEDFMLCIVPTEELENYKSILPEEEYRVLSKRVEDDNPCVVKFYF</sequence>
<dbReference type="PATRIC" id="fig|1339327.3.peg.2029"/>
<dbReference type="AlphaFoldDB" id="A0A015X5G4"/>
<evidence type="ECO:0000313" key="2">
    <source>
        <dbReference type="Proteomes" id="UP000022082"/>
    </source>
</evidence>
<dbReference type="Proteomes" id="UP000022082">
    <property type="component" value="Unassembled WGS sequence"/>
</dbReference>
<evidence type="ECO:0000313" key="1">
    <source>
        <dbReference type="EMBL" id="EXZ29350.1"/>
    </source>
</evidence>
<name>A0A015X5G4_BACFG</name>
<dbReference type="EMBL" id="JGDJ01000164">
    <property type="protein sequence ID" value="EXZ29350.1"/>
    <property type="molecule type" value="Genomic_DNA"/>
</dbReference>
<proteinExistence type="predicted"/>
<dbReference type="SUPFAM" id="SSF63825">
    <property type="entry name" value="YWTD domain"/>
    <property type="match status" value="1"/>
</dbReference>
<organism evidence="1 2">
    <name type="scientific">Bacteroides fragilis str. S36L11</name>
    <dbReference type="NCBI Taxonomy" id="1339327"/>
    <lineage>
        <taxon>Bacteria</taxon>
        <taxon>Pseudomonadati</taxon>
        <taxon>Bacteroidota</taxon>
        <taxon>Bacteroidia</taxon>
        <taxon>Bacteroidales</taxon>
        <taxon>Bacteroidaceae</taxon>
        <taxon>Bacteroides</taxon>
    </lineage>
</organism>
<dbReference type="Pfam" id="PF17170">
    <property type="entry name" value="DUF5128"/>
    <property type="match status" value="1"/>
</dbReference>